<sequence length="641" mass="71767">MAAKLFLALYFVAHLALRSCGEENKQWEPRCPNFCKEELGKIAFPYKDQEHPDCGFYTVNCSKPVSKIQFKEGGYWFPIESISQLNLILINATSSPIRLDSPSCESIESFMLPNDTPFSTVKFADAWTVYNCSQSLGISVPEDFNRTSCTGYDIYYTTHLNNNFPFAQQCSAIQLPPLSPKRTHGNGILFSTNFTVEASVTGDCFNCHYYNEGQCETNGKNEFQCSNSTAQKGHNSALKLGLGIGLTLLFCVIVFLLWGYKCKRSASLFLLRNVACRRNNSDQEGESAYFGVHVFSYKDLEEATNKFDTKKELGDGGFGTVYHGKLKDGREVAVKRFYEHNYKRVEQYINEIEILTLLRHRNLVSLYGCTSRRSKELLLVYEFIPNGTVADHLHGVGAQSSPLTWPVRMSIAIDTATALAYLHASDIVHRDVKTNNLLLDDNFCVKVADFGLSRLFPIDVTHVSTAPQGTPGYVDPEYHQCYQLTSKSDVYSFGVVLVELISSKPAVDITREKHEINLSTLAISKIQKGAYNELVDMRFGFNSDSEAKRMTIAVAELAFRCLQQDKEMRPSMDEVLEELKRIESGKNKSENEVDGATASNKLPSSPDCDEVGLLESMKEQPTSPSTVTENWPSSSSSYLSC</sequence>
<feature type="chain" id="PRO_5041663323" description="Protein kinase domain-containing protein" evidence="15">
    <location>
        <begin position="22"/>
        <end position="641"/>
    </location>
</feature>
<evidence type="ECO:0000256" key="4">
    <source>
        <dbReference type="ARBA" id="ARBA00022692"/>
    </source>
</evidence>
<keyword evidence="18" id="KW-1185">Reference proteome</keyword>
<keyword evidence="5 15" id="KW-0732">Signal</keyword>
<evidence type="ECO:0000313" key="17">
    <source>
        <dbReference type="EMBL" id="GMN38626.1"/>
    </source>
</evidence>
<dbReference type="PROSITE" id="PS50011">
    <property type="entry name" value="PROTEIN_KINASE_DOM"/>
    <property type="match status" value="1"/>
</dbReference>
<keyword evidence="4 14" id="KW-0812">Transmembrane</keyword>
<evidence type="ECO:0000256" key="5">
    <source>
        <dbReference type="ARBA" id="ARBA00022729"/>
    </source>
</evidence>
<dbReference type="PANTHER" id="PTHR46008">
    <property type="entry name" value="LEAF RUST 10 DISEASE-RESISTANCE LOCUS RECEPTOR-LIKE PROTEIN KINASE-LIKE 1.4"/>
    <property type="match status" value="1"/>
</dbReference>
<evidence type="ECO:0000256" key="1">
    <source>
        <dbReference type="ARBA" id="ARBA00004167"/>
    </source>
</evidence>
<feature type="region of interest" description="Disordered" evidence="13">
    <location>
        <begin position="586"/>
        <end position="641"/>
    </location>
</feature>
<feature type="binding site" evidence="12">
    <location>
        <position position="335"/>
    </location>
    <ligand>
        <name>ATP</name>
        <dbReference type="ChEBI" id="CHEBI:30616"/>
    </ligand>
</feature>
<feature type="transmembrane region" description="Helical" evidence="14">
    <location>
        <begin position="240"/>
        <end position="260"/>
    </location>
</feature>
<dbReference type="FunFam" id="1.10.510.10:FF:000161">
    <property type="entry name" value="Wall-associated receptor kinase-like 20"/>
    <property type="match status" value="1"/>
</dbReference>
<evidence type="ECO:0000259" key="16">
    <source>
        <dbReference type="PROSITE" id="PS50011"/>
    </source>
</evidence>
<evidence type="ECO:0000256" key="6">
    <source>
        <dbReference type="ARBA" id="ARBA00022741"/>
    </source>
</evidence>
<evidence type="ECO:0000256" key="9">
    <source>
        <dbReference type="ARBA" id="ARBA00022989"/>
    </source>
</evidence>
<feature type="signal peptide" evidence="15">
    <location>
        <begin position="1"/>
        <end position="21"/>
    </location>
</feature>
<keyword evidence="9 14" id="KW-1133">Transmembrane helix</keyword>
<dbReference type="InterPro" id="IPR011009">
    <property type="entry name" value="Kinase-like_dom_sf"/>
</dbReference>
<name>A0AA88A7F5_FICCA</name>
<dbReference type="InterPro" id="IPR000719">
    <property type="entry name" value="Prot_kinase_dom"/>
</dbReference>
<keyword evidence="7" id="KW-0418">Kinase</keyword>
<evidence type="ECO:0000256" key="3">
    <source>
        <dbReference type="ARBA" id="ARBA00022679"/>
    </source>
</evidence>
<protein>
    <recommendedName>
        <fullName evidence="16">Protein kinase domain-containing protein</fullName>
    </recommendedName>
</protein>
<dbReference type="PROSITE" id="PS00107">
    <property type="entry name" value="PROTEIN_KINASE_ATP"/>
    <property type="match status" value="1"/>
</dbReference>
<evidence type="ECO:0000256" key="12">
    <source>
        <dbReference type="PROSITE-ProRule" id="PRU10141"/>
    </source>
</evidence>
<comment type="caution">
    <text evidence="17">The sequence shown here is derived from an EMBL/GenBank/DDBJ whole genome shotgun (WGS) entry which is preliminary data.</text>
</comment>
<dbReference type="Gene3D" id="1.10.510.10">
    <property type="entry name" value="Transferase(Phosphotransferase) domain 1"/>
    <property type="match status" value="1"/>
</dbReference>
<dbReference type="SUPFAM" id="SSF56112">
    <property type="entry name" value="Protein kinase-like (PK-like)"/>
    <property type="match status" value="1"/>
</dbReference>
<keyword evidence="10 14" id="KW-0472">Membrane</keyword>
<proteinExistence type="predicted"/>
<evidence type="ECO:0000256" key="10">
    <source>
        <dbReference type="ARBA" id="ARBA00023136"/>
    </source>
</evidence>
<evidence type="ECO:0000256" key="11">
    <source>
        <dbReference type="ARBA" id="ARBA00023180"/>
    </source>
</evidence>
<dbReference type="InterPro" id="IPR008271">
    <property type="entry name" value="Ser/Thr_kinase_AS"/>
</dbReference>
<dbReference type="PROSITE" id="PS00108">
    <property type="entry name" value="PROTEIN_KINASE_ST"/>
    <property type="match status" value="1"/>
</dbReference>
<evidence type="ECO:0000256" key="2">
    <source>
        <dbReference type="ARBA" id="ARBA00022527"/>
    </source>
</evidence>
<dbReference type="Gene3D" id="3.30.200.20">
    <property type="entry name" value="Phosphorylase Kinase, domain 1"/>
    <property type="match status" value="1"/>
</dbReference>
<keyword evidence="8 12" id="KW-0067">ATP-binding</keyword>
<evidence type="ECO:0000256" key="13">
    <source>
        <dbReference type="SAM" id="MobiDB-lite"/>
    </source>
</evidence>
<dbReference type="AlphaFoldDB" id="A0AA88A7F5"/>
<dbReference type="SMART" id="SM00220">
    <property type="entry name" value="S_TKc"/>
    <property type="match status" value="1"/>
</dbReference>
<accession>A0AA88A7F5</accession>
<gene>
    <name evidence="17" type="ORF">TIFTF001_007856</name>
</gene>
<keyword evidence="2" id="KW-0723">Serine/threonine-protein kinase</keyword>
<evidence type="ECO:0000256" key="8">
    <source>
        <dbReference type="ARBA" id="ARBA00022840"/>
    </source>
</evidence>
<dbReference type="InterPro" id="IPR017441">
    <property type="entry name" value="Protein_kinase_ATP_BS"/>
</dbReference>
<keyword evidence="6 12" id="KW-0547">Nucleotide-binding</keyword>
<dbReference type="CDD" id="cd14066">
    <property type="entry name" value="STKc_IRAK"/>
    <property type="match status" value="1"/>
</dbReference>
<dbReference type="GO" id="GO:0005886">
    <property type="term" value="C:plasma membrane"/>
    <property type="evidence" value="ECO:0007669"/>
    <property type="project" value="UniProtKB-ARBA"/>
</dbReference>
<feature type="domain" description="Protein kinase" evidence="16">
    <location>
        <begin position="307"/>
        <end position="582"/>
    </location>
</feature>
<dbReference type="Proteomes" id="UP001187192">
    <property type="component" value="Unassembled WGS sequence"/>
</dbReference>
<evidence type="ECO:0000313" key="18">
    <source>
        <dbReference type="Proteomes" id="UP001187192"/>
    </source>
</evidence>
<dbReference type="PANTHER" id="PTHR46008:SF2">
    <property type="entry name" value="LEAF RUST 10 DISEASE-RESISTANCE LOCUS RECEPTOR-LIKE PROTEIN KINASE-LIKE 1.4"/>
    <property type="match status" value="1"/>
</dbReference>
<feature type="compositionally biased region" description="Polar residues" evidence="13">
    <location>
        <begin position="619"/>
        <end position="641"/>
    </location>
</feature>
<comment type="subcellular location">
    <subcellularLocation>
        <location evidence="1">Membrane</location>
        <topology evidence="1">Single-pass membrane protein</topology>
    </subcellularLocation>
</comment>
<dbReference type="GO" id="GO:0005524">
    <property type="term" value="F:ATP binding"/>
    <property type="evidence" value="ECO:0007669"/>
    <property type="project" value="UniProtKB-UniRule"/>
</dbReference>
<keyword evidence="3" id="KW-0808">Transferase</keyword>
<dbReference type="Pfam" id="PF00069">
    <property type="entry name" value="Pkinase"/>
    <property type="match status" value="1"/>
</dbReference>
<evidence type="ECO:0000256" key="15">
    <source>
        <dbReference type="SAM" id="SignalP"/>
    </source>
</evidence>
<reference evidence="17" key="1">
    <citation type="submission" date="2023-07" db="EMBL/GenBank/DDBJ databases">
        <title>draft genome sequence of fig (Ficus carica).</title>
        <authorList>
            <person name="Takahashi T."/>
            <person name="Nishimura K."/>
        </authorList>
    </citation>
    <scope>NUCLEOTIDE SEQUENCE</scope>
</reference>
<evidence type="ECO:0000256" key="14">
    <source>
        <dbReference type="SAM" id="Phobius"/>
    </source>
</evidence>
<organism evidence="17 18">
    <name type="scientific">Ficus carica</name>
    <name type="common">Common fig</name>
    <dbReference type="NCBI Taxonomy" id="3494"/>
    <lineage>
        <taxon>Eukaryota</taxon>
        <taxon>Viridiplantae</taxon>
        <taxon>Streptophyta</taxon>
        <taxon>Embryophyta</taxon>
        <taxon>Tracheophyta</taxon>
        <taxon>Spermatophyta</taxon>
        <taxon>Magnoliopsida</taxon>
        <taxon>eudicotyledons</taxon>
        <taxon>Gunneridae</taxon>
        <taxon>Pentapetalae</taxon>
        <taxon>rosids</taxon>
        <taxon>fabids</taxon>
        <taxon>Rosales</taxon>
        <taxon>Moraceae</taxon>
        <taxon>Ficeae</taxon>
        <taxon>Ficus</taxon>
    </lineage>
</organism>
<dbReference type="EMBL" id="BTGU01000008">
    <property type="protein sequence ID" value="GMN38626.1"/>
    <property type="molecule type" value="Genomic_DNA"/>
</dbReference>
<dbReference type="GO" id="GO:0004674">
    <property type="term" value="F:protein serine/threonine kinase activity"/>
    <property type="evidence" value="ECO:0007669"/>
    <property type="project" value="UniProtKB-KW"/>
</dbReference>
<evidence type="ECO:0000256" key="7">
    <source>
        <dbReference type="ARBA" id="ARBA00022777"/>
    </source>
</evidence>
<keyword evidence="11" id="KW-0325">Glycoprotein</keyword>